<evidence type="ECO:0000256" key="1">
    <source>
        <dbReference type="SAM" id="Phobius"/>
    </source>
</evidence>
<keyword evidence="1" id="KW-0812">Transmembrane</keyword>
<feature type="transmembrane region" description="Helical" evidence="1">
    <location>
        <begin position="598"/>
        <end position="618"/>
    </location>
</feature>
<protein>
    <submittedName>
        <fullName evidence="2">PrsW family intramembrane metalloprotease</fullName>
    </submittedName>
</protein>
<reference evidence="3" key="1">
    <citation type="journal article" date="2019" name="Int. J. Syst. Evol. Microbiol.">
        <title>The Global Catalogue of Microorganisms (GCM) 10K type strain sequencing project: providing services to taxonomists for standard genome sequencing and annotation.</title>
        <authorList>
            <consortium name="The Broad Institute Genomics Platform"/>
            <consortium name="The Broad Institute Genome Sequencing Center for Infectious Disease"/>
            <person name="Wu L."/>
            <person name="Ma J."/>
        </authorList>
    </citation>
    <scope>NUCLEOTIDE SEQUENCE [LARGE SCALE GENOMIC DNA]</scope>
    <source>
        <strain evidence="3">TBRC 1826</strain>
    </source>
</reference>
<dbReference type="GO" id="GO:0008237">
    <property type="term" value="F:metallopeptidase activity"/>
    <property type="evidence" value="ECO:0007669"/>
    <property type="project" value="UniProtKB-KW"/>
</dbReference>
<gene>
    <name evidence="2" type="ORF">ACFOVU_02110</name>
</gene>
<keyword evidence="2" id="KW-0482">Metalloprotease</keyword>
<keyword evidence="2" id="KW-0645">Protease</keyword>
<evidence type="ECO:0000313" key="2">
    <source>
        <dbReference type="EMBL" id="MFC3994690.1"/>
    </source>
</evidence>
<feature type="transmembrane region" description="Helical" evidence="1">
    <location>
        <begin position="654"/>
        <end position="673"/>
    </location>
</feature>
<comment type="caution">
    <text evidence="2">The sequence shown here is derived from an EMBL/GenBank/DDBJ whole genome shotgun (WGS) entry which is preliminary data.</text>
</comment>
<feature type="transmembrane region" description="Helical" evidence="1">
    <location>
        <begin position="694"/>
        <end position="715"/>
    </location>
</feature>
<feature type="transmembrane region" description="Helical" evidence="1">
    <location>
        <begin position="231"/>
        <end position="250"/>
    </location>
</feature>
<keyword evidence="2" id="KW-0378">Hydrolase</keyword>
<feature type="transmembrane region" description="Helical" evidence="1">
    <location>
        <begin position="409"/>
        <end position="431"/>
    </location>
</feature>
<feature type="transmembrane region" description="Helical" evidence="1">
    <location>
        <begin position="443"/>
        <end position="467"/>
    </location>
</feature>
<feature type="transmembrane region" description="Helical" evidence="1">
    <location>
        <begin position="291"/>
        <end position="317"/>
    </location>
</feature>
<dbReference type="Proteomes" id="UP001595847">
    <property type="component" value="Unassembled WGS sequence"/>
</dbReference>
<organism evidence="2 3">
    <name type="scientific">Nocardiopsis sediminis</name>
    <dbReference type="NCBI Taxonomy" id="1778267"/>
    <lineage>
        <taxon>Bacteria</taxon>
        <taxon>Bacillati</taxon>
        <taxon>Actinomycetota</taxon>
        <taxon>Actinomycetes</taxon>
        <taxon>Streptosporangiales</taxon>
        <taxon>Nocardiopsidaceae</taxon>
        <taxon>Nocardiopsis</taxon>
    </lineage>
</organism>
<feature type="transmembrane region" description="Helical" evidence="1">
    <location>
        <begin position="262"/>
        <end position="285"/>
    </location>
</feature>
<proteinExistence type="predicted"/>
<sequence>MDEQAMITRDLVLRVCANATEFDPGWTQADRKIVVPFTAPRDTALIARIVAAGQALGVDRLLLCRTRAEYAYEPVTEVRPDVAGVVQVIRGWGDEPTDLLVAAEDFSAAVLVTATDLTVAAGPVDFLRPLIGPDTAEARTRFGEEARDQRDPELLGAAQRYGCLEQGARHARSPRGPGADIAERLAVRVRTVREKRPGAVAGFRAVRGAWGWAMLAALLLAPVMVPGLSPLLPVVIGVLWLLTQMAWLARSRTVGFATLVRVLLLGALMLWPIALAEGALAALVGAEPGGWVAATYIAVPVEEIGKLVPLVIVRLLARRRFRRLAAVDYLLLAAASGAGFQLAEESLRAVSVASAGAVLPADFGLFTLFPGATQVADTGVYFSGHGVTTALIGAALGLAVVGWRGYGAWLWLLPVAAVWVAGVEHMVFNAAAGGTEPTAVTGVAHALVGGGVATRWILLVLLVAAVLTDYALARPAADGAPPLPGEPPLAGARRWAYGRAIRSGVRVPGDIAPLFRRMALAWVRLPVGLAQTCSAVLHEFAVMLVAARSGFPALATAWRYLRERRAYAMGAARAGDKPWRRFPVRDDLSRTGRDLESALGIGTATATAVAMAAGWLMVAHPWPVHGAVDGTAYAAAVLGDVTRWYGGVPASDRAWVWVALVAVASLLGSGWAVPDRHPSMGEFLREPARGAGRFLGAFAPGQVAYAAAGLVGAVLPRGTARLLRPRA</sequence>
<keyword evidence="3" id="KW-1185">Reference proteome</keyword>
<feature type="transmembrane region" description="Helical" evidence="1">
    <location>
        <begin position="381"/>
        <end position="403"/>
    </location>
</feature>
<name>A0ABV8FEY2_9ACTN</name>
<feature type="transmembrane region" description="Helical" evidence="1">
    <location>
        <begin position="349"/>
        <end position="369"/>
    </location>
</feature>
<evidence type="ECO:0000313" key="3">
    <source>
        <dbReference type="Proteomes" id="UP001595847"/>
    </source>
</evidence>
<dbReference type="RefSeq" id="WP_378529542.1">
    <property type="nucleotide sequence ID" value="NZ_JBHSBH010000003.1"/>
</dbReference>
<accession>A0ABV8FEY2</accession>
<keyword evidence="1" id="KW-1133">Transmembrane helix</keyword>
<keyword evidence="1" id="KW-0472">Membrane</keyword>
<dbReference type="EMBL" id="JBHSBH010000003">
    <property type="protein sequence ID" value="MFC3994690.1"/>
    <property type="molecule type" value="Genomic_DNA"/>
</dbReference>